<accession>A0A4Y7PGC5</accession>
<feature type="compositionally biased region" description="Basic and acidic residues" evidence="1">
    <location>
        <begin position="114"/>
        <end position="132"/>
    </location>
</feature>
<organism evidence="2 3">
    <name type="scientific">Rickenella mellea</name>
    <dbReference type="NCBI Taxonomy" id="50990"/>
    <lineage>
        <taxon>Eukaryota</taxon>
        <taxon>Fungi</taxon>
        <taxon>Dikarya</taxon>
        <taxon>Basidiomycota</taxon>
        <taxon>Agaricomycotina</taxon>
        <taxon>Agaricomycetes</taxon>
        <taxon>Hymenochaetales</taxon>
        <taxon>Rickenellaceae</taxon>
        <taxon>Rickenella</taxon>
    </lineage>
</organism>
<keyword evidence="3" id="KW-1185">Reference proteome</keyword>
<evidence type="ECO:0000313" key="3">
    <source>
        <dbReference type="Proteomes" id="UP000294933"/>
    </source>
</evidence>
<feature type="compositionally biased region" description="Acidic residues" evidence="1">
    <location>
        <begin position="102"/>
        <end position="113"/>
    </location>
</feature>
<dbReference type="EMBL" id="ML170332">
    <property type="protein sequence ID" value="TDL14494.1"/>
    <property type="molecule type" value="Genomic_DNA"/>
</dbReference>
<reference evidence="2 3" key="1">
    <citation type="submission" date="2018-06" db="EMBL/GenBank/DDBJ databases">
        <title>A transcriptomic atlas of mushroom development highlights an independent origin of complex multicellularity.</title>
        <authorList>
            <consortium name="DOE Joint Genome Institute"/>
            <person name="Krizsan K."/>
            <person name="Almasi E."/>
            <person name="Merenyi Z."/>
            <person name="Sahu N."/>
            <person name="Viragh M."/>
            <person name="Koszo T."/>
            <person name="Mondo S."/>
            <person name="Kiss B."/>
            <person name="Balint B."/>
            <person name="Kues U."/>
            <person name="Barry K."/>
            <person name="Hegedus J.C."/>
            <person name="Henrissat B."/>
            <person name="Johnson J."/>
            <person name="Lipzen A."/>
            <person name="Ohm R."/>
            <person name="Nagy I."/>
            <person name="Pangilinan J."/>
            <person name="Yan J."/>
            <person name="Xiong Y."/>
            <person name="Grigoriev I.V."/>
            <person name="Hibbett D.S."/>
            <person name="Nagy L.G."/>
        </authorList>
    </citation>
    <scope>NUCLEOTIDE SEQUENCE [LARGE SCALE GENOMIC DNA]</scope>
    <source>
        <strain evidence="2 3">SZMC22713</strain>
    </source>
</reference>
<dbReference type="AlphaFoldDB" id="A0A4Y7PGC5"/>
<sequence length="234" mass="25168">MIGGESNARFSYASVEGGNDYDEIDEFTQWSALEASVTDKYLVTDDKLAKTTSLLSSQNNSCSILTMTEFSKMSDSECSNLEGVQDDISTPSGSSYSNNSESVDENDDDDVEANGDREGGNKIPDEYQDKKCKPNKGKSKRKEPEAASTDVLEVHRSTSHPEKAPSTDMLALHTASLQSGNDGSFVTFHSSSGHYTKIVFNTAPRAQSGIPSVAGAGKNNADSFSQIHVVKLKS</sequence>
<protein>
    <submittedName>
        <fullName evidence="2">Uncharacterized protein</fullName>
    </submittedName>
</protein>
<evidence type="ECO:0000313" key="2">
    <source>
        <dbReference type="EMBL" id="TDL14494.1"/>
    </source>
</evidence>
<evidence type="ECO:0000256" key="1">
    <source>
        <dbReference type="SAM" id="MobiDB-lite"/>
    </source>
</evidence>
<dbReference type="VEuPathDB" id="FungiDB:BD410DRAFT_809681"/>
<dbReference type="Proteomes" id="UP000294933">
    <property type="component" value="Unassembled WGS sequence"/>
</dbReference>
<name>A0A4Y7PGC5_9AGAM</name>
<feature type="region of interest" description="Disordered" evidence="1">
    <location>
        <begin position="74"/>
        <end position="166"/>
    </location>
</feature>
<feature type="compositionally biased region" description="Basic and acidic residues" evidence="1">
    <location>
        <begin position="152"/>
        <end position="165"/>
    </location>
</feature>
<proteinExistence type="predicted"/>
<gene>
    <name evidence="2" type="ORF">BD410DRAFT_809681</name>
</gene>
<feature type="compositionally biased region" description="Low complexity" evidence="1">
    <location>
        <begin position="92"/>
        <end position="101"/>
    </location>
</feature>